<proteinExistence type="predicted"/>
<dbReference type="Proteomes" id="UP001202031">
    <property type="component" value="Unassembled WGS sequence"/>
</dbReference>
<accession>A0ABT0R7W1</accession>
<protein>
    <submittedName>
        <fullName evidence="1">Uncharacterized protein</fullName>
    </submittedName>
</protein>
<evidence type="ECO:0000313" key="1">
    <source>
        <dbReference type="EMBL" id="MCL6657024.1"/>
    </source>
</evidence>
<dbReference type="RefSeq" id="WP_215709497.1">
    <property type="nucleotide sequence ID" value="NZ_CP072027.1"/>
</dbReference>
<gene>
    <name evidence="1" type="ORF">M8N44_06780</name>
</gene>
<comment type="caution">
    <text evidence="1">The sequence shown here is derived from an EMBL/GenBank/DDBJ whole genome shotgun (WGS) entry which is preliminary data.</text>
</comment>
<organism evidence="1 2">
    <name type="scientific">Akkermansia massiliensis</name>
    <dbReference type="NCBI Taxonomy" id="2927224"/>
    <lineage>
        <taxon>Bacteria</taxon>
        <taxon>Pseudomonadati</taxon>
        <taxon>Verrucomicrobiota</taxon>
        <taxon>Verrucomicrobiia</taxon>
        <taxon>Verrucomicrobiales</taxon>
        <taxon>Akkermansiaceae</taxon>
        <taxon>Akkermansia</taxon>
    </lineage>
</organism>
<dbReference type="EMBL" id="JAMGSI010000001">
    <property type="protein sequence ID" value="MCL6657024.1"/>
    <property type="molecule type" value="Genomic_DNA"/>
</dbReference>
<reference evidence="1 2" key="1">
    <citation type="submission" date="2022-03" db="EMBL/GenBank/DDBJ databases">
        <title>Taxonomic description of new species and reclassification of some bacterial strains.</title>
        <authorList>
            <person name="Ndongo S."/>
        </authorList>
    </citation>
    <scope>NUCLEOTIDE SEQUENCE [LARGE SCALE GENOMIC DNA]</scope>
    <source>
        <strain evidence="1 2">Marseille-P6666</strain>
    </source>
</reference>
<evidence type="ECO:0000313" key="2">
    <source>
        <dbReference type="Proteomes" id="UP001202031"/>
    </source>
</evidence>
<keyword evidence="2" id="KW-1185">Reference proteome</keyword>
<dbReference type="GeneID" id="84023559"/>
<sequence length="117" mass="13083">MNAFDATVTAYAEVGRDLWTDVKDCASLGLAFVSPDEVCLALPADQLEELSFPPEEVPPLPEGCLFVWWAAGKPRELARLARQFAGRGFTHVAWQRFLRGPKVHVFPIDQLTNNTKR</sequence>
<name>A0ABT0R7W1_9BACT</name>